<dbReference type="OrthoDB" id="282393at2"/>
<dbReference type="Pfam" id="PF12732">
    <property type="entry name" value="YtxH"/>
    <property type="match status" value="1"/>
</dbReference>
<dbReference type="EMBL" id="SLWK01000001">
    <property type="protein sequence ID" value="TCO11082.1"/>
    <property type="molecule type" value="Genomic_DNA"/>
</dbReference>
<dbReference type="AlphaFoldDB" id="A0A4R2GP78"/>
<keyword evidence="1" id="KW-0175">Coiled coil</keyword>
<protein>
    <submittedName>
        <fullName evidence="4">Uncharacterized protein (TIGR02284 family)</fullName>
    </submittedName>
</protein>
<feature type="coiled-coil region" evidence="1">
    <location>
        <begin position="48"/>
        <end position="75"/>
    </location>
</feature>
<organism evidence="4 5">
    <name type="scientific">Natronoflexus pectinivorans</name>
    <dbReference type="NCBI Taxonomy" id="682526"/>
    <lineage>
        <taxon>Bacteria</taxon>
        <taxon>Pseudomonadati</taxon>
        <taxon>Bacteroidota</taxon>
        <taxon>Bacteroidia</taxon>
        <taxon>Marinilabiliales</taxon>
        <taxon>Marinilabiliaceae</taxon>
        <taxon>Natronoflexus</taxon>
    </lineage>
</organism>
<evidence type="ECO:0000259" key="3">
    <source>
        <dbReference type="Pfam" id="PF09537"/>
    </source>
</evidence>
<dbReference type="InterPro" id="IPR012347">
    <property type="entry name" value="Ferritin-like"/>
</dbReference>
<evidence type="ECO:0000256" key="2">
    <source>
        <dbReference type="SAM" id="Phobius"/>
    </source>
</evidence>
<proteinExistence type="predicted"/>
<sequence>MKTGRVAFGALAGVVIGAIAGVLFAPEKGSKVRKKIIHKGDHYVDIVKSKYNNLLDSLSDNIKRTKNETTILEENEKAIAVLNSLITINNDRIKGYETASKETEEPDLKALFRQFISTSQKCKQELVKEVITLGGEETEETKTIGKFFRVWMDAKAALTGKNSKAILNACEYGEDKALDTYDKALKNELKQIKTEQQVMINAQKLMLKADHDHLKKLRDTIANK</sequence>
<accession>A0A4R2GP78</accession>
<dbReference type="Proteomes" id="UP000295221">
    <property type="component" value="Unassembled WGS sequence"/>
</dbReference>
<evidence type="ECO:0000256" key="1">
    <source>
        <dbReference type="SAM" id="Coils"/>
    </source>
</evidence>
<dbReference type="NCBIfam" id="TIGR02284">
    <property type="entry name" value="PA2169 family four-helix-bundle protein"/>
    <property type="match status" value="1"/>
</dbReference>
<dbReference type="Gene3D" id="1.20.1260.10">
    <property type="match status" value="1"/>
</dbReference>
<dbReference type="RefSeq" id="WP_132432107.1">
    <property type="nucleotide sequence ID" value="NZ_SLWK01000001.1"/>
</dbReference>
<dbReference type="SUPFAM" id="SSF47240">
    <property type="entry name" value="Ferritin-like"/>
    <property type="match status" value="1"/>
</dbReference>
<reference evidence="4 5" key="1">
    <citation type="submission" date="2019-03" db="EMBL/GenBank/DDBJ databases">
        <title>Genomic Encyclopedia of Type Strains, Phase IV (KMG-IV): sequencing the most valuable type-strain genomes for metagenomic binning, comparative biology and taxonomic classification.</title>
        <authorList>
            <person name="Goeker M."/>
        </authorList>
    </citation>
    <scope>NUCLEOTIDE SEQUENCE [LARGE SCALE GENOMIC DNA]</scope>
    <source>
        <strain evidence="4 5">DSM 24179</strain>
    </source>
</reference>
<feature type="transmembrane region" description="Helical" evidence="2">
    <location>
        <begin position="6"/>
        <end position="25"/>
    </location>
</feature>
<dbReference type="InterPro" id="IPR019052">
    <property type="entry name" value="DUF2383"/>
</dbReference>
<keyword evidence="2" id="KW-1133">Transmembrane helix</keyword>
<name>A0A4R2GP78_9BACT</name>
<keyword evidence="5" id="KW-1185">Reference proteome</keyword>
<keyword evidence="2" id="KW-0812">Transmembrane</keyword>
<dbReference type="InterPro" id="IPR024623">
    <property type="entry name" value="YtxH"/>
</dbReference>
<gene>
    <name evidence="4" type="ORF">EV194_101716</name>
</gene>
<comment type="caution">
    <text evidence="4">The sequence shown here is derived from an EMBL/GenBank/DDBJ whole genome shotgun (WGS) entry which is preliminary data.</text>
</comment>
<evidence type="ECO:0000313" key="4">
    <source>
        <dbReference type="EMBL" id="TCO11082.1"/>
    </source>
</evidence>
<feature type="domain" description="DUF2383" evidence="3">
    <location>
        <begin position="78"/>
        <end position="186"/>
    </location>
</feature>
<dbReference type="InterPro" id="IPR011971">
    <property type="entry name" value="CHP02284"/>
</dbReference>
<dbReference type="InterPro" id="IPR009078">
    <property type="entry name" value="Ferritin-like_SF"/>
</dbReference>
<dbReference type="Pfam" id="PF09537">
    <property type="entry name" value="DUF2383"/>
    <property type="match status" value="1"/>
</dbReference>
<keyword evidence="2" id="KW-0472">Membrane</keyword>
<evidence type="ECO:0000313" key="5">
    <source>
        <dbReference type="Proteomes" id="UP000295221"/>
    </source>
</evidence>